<name>A0A6G1D4V0_9ORYZ</name>
<dbReference type="InterPro" id="IPR011990">
    <property type="entry name" value="TPR-like_helical_dom_sf"/>
</dbReference>
<proteinExistence type="predicted"/>
<dbReference type="SUPFAM" id="SSF48452">
    <property type="entry name" value="TPR-like"/>
    <property type="match status" value="1"/>
</dbReference>
<sequence>MAAAPPIAGVRKPSNRDWLDCDRTFAEEADKVILLLCQGSDDAGEHAMQLICNYKESPLAYTILAEVKLARMNQQMAKGHLNSAKVLAPRCPHIAFVLALVLMRLGFWDEAVVECDRSLGEPEPTDPAWHCPFPKIHIDAIIRSKAPKHRIALMRERIRRLRFRAKKGNRTAVPQKPLSSAPKWPPESVDVDRARYDWGRMSEEERQAFMTVSFEDMKSYCRSGGLSKQMTGVLSDAEEFVKGFFEWKDNESAESWQESIQRYNQANLRPEVLFFEHATAGTLHRKV</sequence>
<gene>
    <name evidence="1" type="ORF">E2562_017372</name>
</gene>
<reference evidence="1 2" key="1">
    <citation type="submission" date="2019-11" db="EMBL/GenBank/DDBJ databases">
        <title>Whole genome sequence of Oryza granulata.</title>
        <authorList>
            <person name="Li W."/>
        </authorList>
    </citation>
    <scope>NUCLEOTIDE SEQUENCE [LARGE SCALE GENOMIC DNA]</scope>
    <source>
        <strain evidence="2">cv. Menghai</strain>
        <tissue evidence="1">Leaf</tissue>
    </source>
</reference>
<evidence type="ECO:0000313" key="2">
    <source>
        <dbReference type="Proteomes" id="UP000479710"/>
    </source>
</evidence>
<protein>
    <submittedName>
        <fullName evidence="1">Uncharacterized protein</fullName>
    </submittedName>
</protein>
<dbReference type="AlphaFoldDB" id="A0A6G1D4V0"/>
<dbReference type="OrthoDB" id="718858at2759"/>
<dbReference type="Proteomes" id="UP000479710">
    <property type="component" value="Unassembled WGS sequence"/>
</dbReference>
<comment type="caution">
    <text evidence="1">The sequence shown here is derived from an EMBL/GenBank/DDBJ whole genome shotgun (WGS) entry which is preliminary data.</text>
</comment>
<organism evidence="1 2">
    <name type="scientific">Oryza meyeriana var. granulata</name>
    <dbReference type="NCBI Taxonomy" id="110450"/>
    <lineage>
        <taxon>Eukaryota</taxon>
        <taxon>Viridiplantae</taxon>
        <taxon>Streptophyta</taxon>
        <taxon>Embryophyta</taxon>
        <taxon>Tracheophyta</taxon>
        <taxon>Spermatophyta</taxon>
        <taxon>Magnoliopsida</taxon>
        <taxon>Liliopsida</taxon>
        <taxon>Poales</taxon>
        <taxon>Poaceae</taxon>
        <taxon>BOP clade</taxon>
        <taxon>Oryzoideae</taxon>
        <taxon>Oryzeae</taxon>
        <taxon>Oryzinae</taxon>
        <taxon>Oryza</taxon>
        <taxon>Oryza meyeriana</taxon>
    </lineage>
</organism>
<keyword evidence="2" id="KW-1185">Reference proteome</keyword>
<evidence type="ECO:0000313" key="1">
    <source>
        <dbReference type="EMBL" id="KAF0907436.1"/>
    </source>
</evidence>
<dbReference type="Gene3D" id="1.25.40.10">
    <property type="entry name" value="Tetratricopeptide repeat domain"/>
    <property type="match status" value="1"/>
</dbReference>
<dbReference type="PANTHER" id="PTHR34465">
    <property type="entry name" value="CARBOXYL-TERMINAL HYDROLASE-LIKE PROTEIN, PUTATIVE (DUF627 AND DUF629)-RELATED"/>
    <property type="match status" value="1"/>
</dbReference>
<accession>A0A6G1D4V0</accession>
<dbReference type="EMBL" id="SPHZ02000007">
    <property type="protein sequence ID" value="KAF0907436.1"/>
    <property type="molecule type" value="Genomic_DNA"/>
</dbReference>
<dbReference type="PANTHER" id="PTHR34465:SF5">
    <property type="entry name" value="OS11G0598900 PROTEIN"/>
    <property type="match status" value="1"/>
</dbReference>